<dbReference type="Pfam" id="PF00255">
    <property type="entry name" value="GSHPx"/>
    <property type="match status" value="1"/>
</dbReference>
<comment type="similarity">
    <text evidence="1">Belongs to the glutathione peroxidase family.</text>
</comment>
<protein>
    <submittedName>
        <fullName evidence="5">Glutathione peroxidase</fullName>
    </submittedName>
</protein>
<dbReference type="InterPro" id="IPR000889">
    <property type="entry name" value="Glutathione_peroxidase"/>
</dbReference>
<dbReference type="RefSeq" id="WP_160618458.1">
    <property type="nucleotide sequence ID" value="NZ_CP047652.1"/>
</dbReference>
<proteinExistence type="inferred from homology"/>
<name>A0A6P1NKJ0_9PROT</name>
<evidence type="ECO:0000256" key="3">
    <source>
        <dbReference type="ARBA" id="ARBA00023002"/>
    </source>
</evidence>
<dbReference type="SUPFAM" id="SSF52833">
    <property type="entry name" value="Thioredoxin-like"/>
    <property type="match status" value="1"/>
</dbReference>
<dbReference type="PANTHER" id="PTHR11592">
    <property type="entry name" value="GLUTATHIONE PEROXIDASE"/>
    <property type="match status" value="1"/>
</dbReference>
<reference evidence="5 6" key="1">
    <citation type="submission" date="2020-01" db="EMBL/GenBank/DDBJ databases">
        <title>Genome sequencing of strain KACC 21507.</title>
        <authorList>
            <person name="Heo J."/>
            <person name="Kim S.-J."/>
            <person name="Kim J.-S."/>
            <person name="Hong S.-B."/>
            <person name="Kwon S.-W."/>
        </authorList>
    </citation>
    <scope>NUCLEOTIDE SEQUENCE [LARGE SCALE GENOMIC DNA]</scope>
    <source>
        <strain evidence="5 6">KACC 21507</strain>
    </source>
</reference>
<evidence type="ECO:0000256" key="1">
    <source>
        <dbReference type="ARBA" id="ARBA00006926"/>
    </source>
</evidence>
<dbReference type="Gene3D" id="3.40.30.10">
    <property type="entry name" value="Glutaredoxin"/>
    <property type="match status" value="1"/>
</dbReference>
<dbReference type="GO" id="GO:0004601">
    <property type="term" value="F:peroxidase activity"/>
    <property type="evidence" value="ECO:0007669"/>
    <property type="project" value="UniProtKB-KW"/>
</dbReference>
<evidence type="ECO:0000313" key="6">
    <source>
        <dbReference type="Proteomes" id="UP000463975"/>
    </source>
</evidence>
<feature type="active site" evidence="4">
    <location>
        <position position="37"/>
    </location>
</feature>
<dbReference type="EMBL" id="CP047652">
    <property type="protein sequence ID" value="QHI95381.1"/>
    <property type="molecule type" value="Genomic_DNA"/>
</dbReference>
<dbReference type="GO" id="GO:0034599">
    <property type="term" value="P:cellular response to oxidative stress"/>
    <property type="evidence" value="ECO:0007669"/>
    <property type="project" value="TreeGrafter"/>
</dbReference>
<dbReference type="CDD" id="cd00340">
    <property type="entry name" value="GSH_Peroxidase"/>
    <property type="match status" value="1"/>
</dbReference>
<dbReference type="PANTHER" id="PTHR11592:SF78">
    <property type="entry name" value="GLUTATHIONE PEROXIDASE"/>
    <property type="match status" value="1"/>
</dbReference>
<dbReference type="KEGG" id="bomb:GT348_03050"/>
<sequence>MTRTVYDFTLPALNGGEIKLSHWKNRPILLVNTASKCRYTAQYDDLQILWEDVSKKTPKGLVIIGIPSSDFGKQELASSEEIFGFCEKNYGVTFPLAAKSNVKGTKAIPLFQWLAQEGGYFSLPRWNFYKYLFNREGQLVKWFTPLTSPKSTRFLKAIQRVTD</sequence>
<keyword evidence="2 5" id="KW-0575">Peroxidase</keyword>
<organism evidence="5 6">
    <name type="scientific">Aristophania vespae</name>
    <dbReference type="NCBI Taxonomy" id="2697033"/>
    <lineage>
        <taxon>Bacteria</taxon>
        <taxon>Pseudomonadati</taxon>
        <taxon>Pseudomonadota</taxon>
        <taxon>Alphaproteobacteria</taxon>
        <taxon>Acetobacterales</taxon>
        <taxon>Acetobacteraceae</taxon>
        <taxon>Aristophania</taxon>
    </lineage>
</organism>
<dbReference type="PROSITE" id="PS51355">
    <property type="entry name" value="GLUTATHIONE_PEROXID_3"/>
    <property type="match status" value="1"/>
</dbReference>
<gene>
    <name evidence="5" type="ORF">GT348_03050</name>
</gene>
<dbReference type="AlphaFoldDB" id="A0A6P1NKJ0"/>
<accession>A0A6P1NKJ0</accession>
<evidence type="ECO:0000256" key="2">
    <source>
        <dbReference type="ARBA" id="ARBA00022559"/>
    </source>
</evidence>
<dbReference type="Proteomes" id="UP000463975">
    <property type="component" value="Chromosome"/>
</dbReference>
<evidence type="ECO:0000313" key="5">
    <source>
        <dbReference type="EMBL" id="QHI95381.1"/>
    </source>
</evidence>
<dbReference type="InterPro" id="IPR036249">
    <property type="entry name" value="Thioredoxin-like_sf"/>
</dbReference>
<keyword evidence="6" id="KW-1185">Reference proteome</keyword>
<evidence type="ECO:0000256" key="4">
    <source>
        <dbReference type="PIRSR" id="PIRSR000303-1"/>
    </source>
</evidence>
<keyword evidence="3" id="KW-0560">Oxidoreductase</keyword>
<dbReference type="PIRSF" id="PIRSF000303">
    <property type="entry name" value="Glutathion_perox"/>
    <property type="match status" value="1"/>
</dbReference>